<evidence type="ECO:0000313" key="5">
    <source>
        <dbReference type="EMBL" id="GAB1580632.1"/>
    </source>
</evidence>
<dbReference type="SUPFAM" id="SSF55729">
    <property type="entry name" value="Acyl-CoA N-acyltransferases (Nat)"/>
    <property type="match status" value="1"/>
</dbReference>
<sequence>MIHIRKSGRDDASGLAAIWRDSVLATHDFLSRDDFIEIEKLVCEQYLPKAEIWIAVEDGRPVGFMGMTESHIDSLFIAPDQHGKGIGRQMIAHARALAGILTVDVNEQNVQAVRFYRHMGFVETGRSPTDDQGRPYPLVHMRLGEQRPTDD</sequence>
<keyword evidence="6" id="KW-1185">Reference proteome</keyword>
<evidence type="ECO:0000259" key="4">
    <source>
        <dbReference type="PROSITE" id="PS51186"/>
    </source>
</evidence>
<dbReference type="InterPro" id="IPR016181">
    <property type="entry name" value="Acyl_CoA_acyltransferase"/>
</dbReference>
<dbReference type="CDD" id="cd04301">
    <property type="entry name" value="NAT_SF"/>
    <property type="match status" value="1"/>
</dbReference>
<evidence type="ECO:0000256" key="2">
    <source>
        <dbReference type="ARBA" id="ARBA00023315"/>
    </source>
</evidence>
<dbReference type="InterPro" id="IPR000182">
    <property type="entry name" value="GNAT_dom"/>
</dbReference>
<evidence type="ECO:0000256" key="1">
    <source>
        <dbReference type="ARBA" id="ARBA00022679"/>
    </source>
</evidence>
<keyword evidence="1" id="KW-0808">Transferase</keyword>
<dbReference type="PROSITE" id="PS51186">
    <property type="entry name" value="GNAT"/>
    <property type="match status" value="1"/>
</dbReference>
<comment type="caution">
    <text evidence="5">The sequence shown here is derived from an EMBL/GenBank/DDBJ whole genome shotgun (WGS) entry which is preliminary data.</text>
</comment>
<dbReference type="Proteomes" id="UP001628091">
    <property type="component" value="Unassembled WGS sequence"/>
</dbReference>
<evidence type="ECO:0000313" key="6">
    <source>
        <dbReference type="Proteomes" id="UP001628091"/>
    </source>
</evidence>
<gene>
    <name evidence="5" type="ORF">PPNSA23_05750</name>
</gene>
<accession>A0ABQ0GVC7</accession>
<dbReference type="EMBL" id="BAAFZP010000001">
    <property type="protein sequence ID" value="GAB1580632.1"/>
    <property type="molecule type" value="Genomic_DNA"/>
</dbReference>
<keyword evidence="2" id="KW-0012">Acyltransferase</keyword>
<dbReference type="NCBIfam" id="NF007807">
    <property type="entry name" value="PRK10514.1"/>
    <property type="match status" value="1"/>
</dbReference>
<feature type="region of interest" description="Disordered" evidence="3">
    <location>
        <begin position="126"/>
        <end position="151"/>
    </location>
</feature>
<feature type="domain" description="N-acetyltransferase" evidence="4">
    <location>
        <begin position="2"/>
        <end position="143"/>
    </location>
</feature>
<dbReference type="Gene3D" id="3.40.630.30">
    <property type="match status" value="1"/>
</dbReference>
<proteinExistence type="predicted"/>
<evidence type="ECO:0000256" key="3">
    <source>
        <dbReference type="SAM" id="MobiDB-lite"/>
    </source>
</evidence>
<dbReference type="PANTHER" id="PTHR43800:SF1">
    <property type="entry name" value="PEPTIDYL-LYSINE N-ACETYLTRANSFERASE YJAB"/>
    <property type="match status" value="1"/>
</dbReference>
<protein>
    <submittedName>
        <fullName evidence="5">Acetyltransferase</fullName>
    </submittedName>
</protein>
<dbReference type="RefSeq" id="WP_407863606.1">
    <property type="nucleotide sequence ID" value="NZ_BAAFZP010000001.1"/>
</dbReference>
<name>A0ABQ0GVC7_9HYPH</name>
<feature type="compositionally biased region" description="Basic and acidic residues" evidence="3">
    <location>
        <begin position="142"/>
        <end position="151"/>
    </location>
</feature>
<reference evidence="5 6" key="1">
    <citation type="submission" date="2024-10" db="EMBL/GenBank/DDBJ databases">
        <title>Isolation, draft genome sequencing and identification of Phyllobacterium sp. NSA23, isolated from leaf soil.</title>
        <authorList>
            <person name="Akita H."/>
        </authorList>
    </citation>
    <scope>NUCLEOTIDE SEQUENCE [LARGE SCALE GENOMIC DNA]</scope>
    <source>
        <strain evidence="5 6">NSA23</strain>
    </source>
</reference>
<dbReference type="PANTHER" id="PTHR43800">
    <property type="entry name" value="PEPTIDYL-LYSINE N-ACETYLTRANSFERASE YJAB"/>
    <property type="match status" value="1"/>
</dbReference>
<organism evidence="5 6">
    <name type="scientific">Phyllobacterium phragmitis</name>
    <dbReference type="NCBI Taxonomy" id="2670329"/>
    <lineage>
        <taxon>Bacteria</taxon>
        <taxon>Pseudomonadati</taxon>
        <taxon>Pseudomonadota</taxon>
        <taxon>Alphaproteobacteria</taxon>
        <taxon>Hyphomicrobiales</taxon>
        <taxon>Phyllobacteriaceae</taxon>
        <taxon>Phyllobacterium</taxon>
    </lineage>
</organism>
<dbReference type="Pfam" id="PF13673">
    <property type="entry name" value="Acetyltransf_10"/>
    <property type="match status" value="1"/>
</dbReference>